<dbReference type="EMBL" id="LGRX02004163">
    <property type="protein sequence ID" value="KAK3280963.1"/>
    <property type="molecule type" value="Genomic_DNA"/>
</dbReference>
<proteinExistence type="inferred from homology"/>
<dbReference type="Proteomes" id="UP001190700">
    <property type="component" value="Unassembled WGS sequence"/>
</dbReference>
<sequence length="137" mass="14922">MPSWSVPPRRKNFGRRFALTVTATSSAGVRGTWLVLKLFNAYCSCAVGAAAQGKPRRGLTLDVRGFLRILEESRVLDGMLTPSAAEIIFDKAKLPTVGTMNFEGFMGALYCVADAKSVPAPRLVRHFADNPGPWTLH</sequence>
<evidence type="ECO:0000256" key="1">
    <source>
        <dbReference type="ARBA" id="ARBA00010994"/>
    </source>
</evidence>
<organism evidence="2 3">
    <name type="scientific">Cymbomonas tetramitiformis</name>
    <dbReference type="NCBI Taxonomy" id="36881"/>
    <lineage>
        <taxon>Eukaryota</taxon>
        <taxon>Viridiplantae</taxon>
        <taxon>Chlorophyta</taxon>
        <taxon>Pyramimonadophyceae</taxon>
        <taxon>Pyramimonadales</taxon>
        <taxon>Pyramimonadaceae</taxon>
        <taxon>Cymbomonas</taxon>
    </lineage>
</organism>
<reference evidence="2 3" key="1">
    <citation type="journal article" date="2015" name="Genome Biol. Evol.">
        <title>Comparative Genomics of a Bacterivorous Green Alga Reveals Evolutionary Causalities and Consequences of Phago-Mixotrophic Mode of Nutrition.</title>
        <authorList>
            <person name="Burns J.A."/>
            <person name="Paasch A."/>
            <person name="Narechania A."/>
            <person name="Kim E."/>
        </authorList>
    </citation>
    <scope>NUCLEOTIDE SEQUENCE [LARGE SCALE GENOMIC DNA]</scope>
    <source>
        <strain evidence="2 3">PLY_AMNH</strain>
    </source>
</reference>
<dbReference type="AlphaFoldDB" id="A0AAE0GMW5"/>
<dbReference type="GO" id="GO:0046785">
    <property type="term" value="P:microtubule polymerization"/>
    <property type="evidence" value="ECO:0007669"/>
    <property type="project" value="InterPro"/>
</dbReference>
<name>A0AAE0GMW5_9CHLO</name>
<dbReference type="InterPro" id="IPR011992">
    <property type="entry name" value="EF-hand-dom_pair"/>
</dbReference>
<comment type="similarity">
    <text evidence="1">Belongs to the TPPP family.</text>
</comment>
<dbReference type="InterPro" id="IPR008907">
    <property type="entry name" value="TPP/p25"/>
</dbReference>
<evidence type="ECO:0000313" key="2">
    <source>
        <dbReference type="EMBL" id="KAK3280963.1"/>
    </source>
</evidence>
<dbReference type="SUPFAM" id="SSF47473">
    <property type="entry name" value="EF-hand"/>
    <property type="match status" value="1"/>
</dbReference>
<accession>A0AAE0GMW5</accession>
<protein>
    <submittedName>
        <fullName evidence="2">Uncharacterized protein</fullName>
    </submittedName>
</protein>
<gene>
    <name evidence="2" type="ORF">CYMTET_11222</name>
</gene>
<keyword evidence="3" id="KW-1185">Reference proteome</keyword>
<comment type="caution">
    <text evidence="2">The sequence shown here is derived from an EMBL/GenBank/DDBJ whole genome shotgun (WGS) entry which is preliminary data.</text>
</comment>
<evidence type="ECO:0000313" key="3">
    <source>
        <dbReference type="Proteomes" id="UP001190700"/>
    </source>
</evidence>
<dbReference type="Pfam" id="PF05517">
    <property type="entry name" value="p25-alpha"/>
    <property type="match status" value="1"/>
</dbReference>
<dbReference type="Gene3D" id="1.10.238.10">
    <property type="entry name" value="EF-hand"/>
    <property type="match status" value="1"/>
</dbReference>
<dbReference type="GO" id="GO:0015631">
    <property type="term" value="F:tubulin binding"/>
    <property type="evidence" value="ECO:0007669"/>
    <property type="project" value="InterPro"/>
</dbReference>